<feature type="domain" description="von Hippel-Lindau disease tumour suppressor beta" evidence="2">
    <location>
        <begin position="22"/>
        <end position="71"/>
    </location>
</feature>
<evidence type="ECO:0000313" key="5">
    <source>
        <dbReference type="Proteomes" id="UP000747110"/>
    </source>
</evidence>
<dbReference type="OrthoDB" id="6132182at2759"/>
<evidence type="ECO:0000313" key="3">
    <source>
        <dbReference type="EMBL" id="GIL92487.1"/>
    </source>
</evidence>
<protein>
    <recommendedName>
        <fullName evidence="2">von Hippel-Lindau disease tumour suppressor beta domain-containing protein</fullName>
    </recommendedName>
</protein>
<dbReference type="EMBL" id="BNCQ01000084">
    <property type="protein sequence ID" value="GIM16740.1"/>
    <property type="molecule type" value="Genomic_DNA"/>
</dbReference>
<sequence>MRGMTTWSTHEDGKTQACILRIINRSSRRIKALWVGFNAEETCYLELEPGYARPQQTYNTHVWRIRFADTDALVGEYTGPSAVLQVQQDGSLNVSSWSGGAPSPRPEWGAYCKRGEALGIEIWSYDCVDARSVHIAEHIIRRMLEESPPDVVRRLAAGGACVAIIGRHQFTTDIPAHTFLRWAEGGRDTDTTTRGLGGTVESPTTSCGEENLLMEDDRFYPSENILVHEFGHAVMNIGLTAEDRATIKQLYGKAYSSDMYDKGSYIMENEEEYWAEGTQAWFDATIRTDVTSGVNTREKLRQRDPGLAAMMMRAYGDGSWRYPSDSPGIFRMRAPQNQHDSNAAAADPATSKPGSPKTAAIAVAAAAFGATGTITLSAPSVEENMERARLAASWSGSGGRGPGWLGAIPGICCLPGPRRGGPGTDATPGGLVAVLVTRSNGCGELVAFGSGPGQGPGLVGGLDGGCGIALWSALRGVLRSHTPHATVKMS</sequence>
<reference evidence="3" key="1">
    <citation type="journal article" date="2021" name="Proc. Natl. Acad. Sci. U.S.A.">
        <title>Three genomes in the algal genus Volvox reveal the fate of a haploid sex-determining region after a transition to homothallism.</title>
        <authorList>
            <person name="Yamamoto K."/>
            <person name="Hamaji T."/>
            <person name="Kawai-Toyooka H."/>
            <person name="Matsuzaki R."/>
            <person name="Takahashi F."/>
            <person name="Nishimura Y."/>
            <person name="Kawachi M."/>
            <person name="Noguchi H."/>
            <person name="Minakuchi Y."/>
            <person name="Umen J.G."/>
            <person name="Toyoda A."/>
            <person name="Nozaki H."/>
        </authorList>
    </citation>
    <scope>NUCLEOTIDE SEQUENCE</scope>
    <source>
        <strain evidence="4">NIES-3785</strain>
        <strain evidence="3">NIES-3786</strain>
    </source>
</reference>
<evidence type="ECO:0000313" key="4">
    <source>
        <dbReference type="EMBL" id="GIM16740.1"/>
    </source>
</evidence>
<dbReference type="Pfam" id="PF01847">
    <property type="entry name" value="VHL"/>
    <property type="match status" value="1"/>
</dbReference>
<dbReference type="GO" id="GO:0008237">
    <property type="term" value="F:metallopeptidase activity"/>
    <property type="evidence" value="ECO:0007669"/>
    <property type="project" value="InterPro"/>
</dbReference>
<dbReference type="SUPFAM" id="SSF49468">
    <property type="entry name" value="VHL"/>
    <property type="match status" value="1"/>
</dbReference>
<proteinExistence type="predicted"/>
<dbReference type="Proteomes" id="UP000722791">
    <property type="component" value="Unassembled WGS sequence"/>
</dbReference>
<dbReference type="InterPro" id="IPR036208">
    <property type="entry name" value="VHL_sf"/>
</dbReference>
<dbReference type="Gene3D" id="2.60.40.780">
    <property type="entry name" value="von Hippel-Lindau disease tumour suppressor, beta domain"/>
    <property type="match status" value="1"/>
</dbReference>
<evidence type="ECO:0000259" key="2">
    <source>
        <dbReference type="Pfam" id="PF01847"/>
    </source>
</evidence>
<keyword evidence="5" id="KW-1185">Reference proteome</keyword>
<dbReference type="SUPFAM" id="SSF55486">
    <property type="entry name" value="Metalloproteases ('zincins'), catalytic domain"/>
    <property type="match status" value="1"/>
</dbReference>
<comment type="caution">
    <text evidence="3">The sequence shown here is derived from an EMBL/GenBank/DDBJ whole genome shotgun (WGS) entry which is preliminary data.</text>
</comment>
<dbReference type="EMBL" id="BNCP01000078">
    <property type="protein sequence ID" value="GIL92487.1"/>
    <property type="molecule type" value="Genomic_DNA"/>
</dbReference>
<dbReference type="Proteomes" id="UP000747110">
    <property type="component" value="Unassembled WGS sequence"/>
</dbReference>
<dbReference type="InterPro" id="IPR024053">
    <property type="entry name" value="VHL_beta_dom"/>
</dbReference>
<accession>A0A8J4D440</accession>
<dbReference type="InterPro" id="IPR024079">
    <property type="entry name" value="MetalloPept_cat_dom_sf"/>
</dbReference>
<gene>
    <name evidence="3" type="ORF">Vretifemale_19948</name>
    <name evidence="4" type="ORF">Vretimale_19340</name>
</gene>
<dbReference type="Gene3D" id="3.40.390.10">
    <property type="entry name" value="Collagenase (Catalytic Domain)"/>
    <property type="match status" value="1"/>
</dbReference>
<name>A0A8J4D440_9CHLO</name>
<dbReference type="InterPro" id="IPR037140">
    <property type="entry name" value="VHL_beta_dom_sf"/>
</dbReference>
<organism evidence="3 5">
    <name type="scientific">Volvox reticuliferus</name>
    <dbReference type="NCBI Taxonomy" id="1737510"/>
    <lineage>
        <taxon>Eukaryota</taxon>
        <taxon>Viridiplantae</taxon>
        <taxon>Chlorophyta</taxon>
        <taxon>core chlorophytes</taxon>
        <taxon>Chlorophyceae</taxon>
        <taxon>CS clade</taxon>
        <taxon>Chlamydomonadales</taxon>
        <taxon>Volvocaceae</taxon>
        <taxon>Volvox</taxon>
    </lineage>
</organism>
<evidence type="ECO:0000256" key="1">
    <source>
        <dbReference type="SAM" id="MobiDB-lite"/>
    </source>
</evidence>
<dbReference type="AlphaFoldDB" id="A0A8J4D440"/>
<feature type="region of interest" description="Disordered" evidence="1">
    <location>
        <begin position="337"/>
        <end position="356"/>
    </location>
</feature>